<protein>
    <submittedName>
        <fullName evidence="2">Uncharacterized protein</fullName>
    </submittedName>
</protein>
<reference evidence="2" key="2">
    <citation type="submission" date="2019-10" db="EMBL/GenBank/DDBJ databases">
        <authorList>
            <consortium name="NCBI Genome Project"/>
        </authorList>
    </citation>
    <scope>NUCLEOTIDE SEQUENCE</scope>
    <source>
        <strain evidence="2">NI907</strain>
    </source>
</reference>
<reference evidence="1 2" key="1">
    <citation type="journal article" date="2019" name="Mol. Biol. Evol.">
        <title>Blast fungal genomes show frequent chromosomal changes, gene gains and losses, and effector gene turnover.</title>
        <authorList>
            <person name="Gomez Luciano L.B."/>
            <person name="Jason Tsai I."/>
            <person name="Chuma I."/>
            <person name="Tosa Y."/>
            <person name="Chen Y.H."/>
            <person name="Li J.Y."/>
            <person name="Li M.Y."/>
            <person name="Jade Lu M.Y."/>
            <person name="Nakayashiki H."/>
            <person name="Li W.H."/>
        </authorList>
    </citation>
    <scope>NUCLEOTIDE SEQUENCE [LARGE SCALE GENOMIC DNA]</scope>
    <source>
        <strain evidence="1 2">NI907</strain>
    </source>
</reference>
<keyword evidence="1" id="KW-1185">Reference proteome</keyword>
<dbReference type="Proteomes" id="UP000515153">
    <property type="component" value="Chromosome V"/>
</dbReference>
<dbReference type="KEGG" id="pgri:PgNI_11510"/>
<dbReference type="AlphaFoldDB" id="A0A6P8AP24"/>
<dbReference type="GeneID" id="41966381"/>
<sequence length="216" mass="24444">MVAVQNYSVANYNAIPDLHVAKHRFEEIGGEKLVEETFLELFRRHGVDKTFGLSMVHRHFELNGEERLVEFRGTAVPWEKVDELNNPGITAANWEVTPEGIRPYEFKLDPASVGSQGIDFNDPKIQAFAAEFLELIQSVDATGLFGLCVYPGDDFETTIETTEGRANITFPLKPDSKIDNTADAAWFFSPAVWGRRGKCVCIYNLWGTHKYHMWQG</sequence>
<organism evidence="1 2">
    <name type="scientific">Pyricularia grisea</name>
    <name type="common">Crabgrass-specific blast fungus</name>
    <name type="synonym">Magnaporthe grisea</name>
    <dbReference type="NCBI Taxonomy" id="148305"/>
    <lineage>
        <taxon>Eukaryota</taxon>
        <taxon>Fungi</taxon>
        <taxon>Dikarya</taxon>
        <taxon>Ascomycota</taxon>
        <taxon>Pezizomycotina</taxon>
        <taxon>Sordariomycetes</taxon>
        <taxon>Sordariomycetidae</taxon>
        <taxon>Magnaporthales</taxon>
        <taxon>Pyriculariaceae</taxon>
        <taxon>Pyricularia</taxon>
    </lineage>
</organism>
<dbReference type="RefSeq" id="XP_030976654.1">
    <property type="nucleotide sequence ID" value="XM_031131476.1"/>
</dbReference>
<name>A0A6P8AP24_PYRGI</name>
<proteinExistence type="predicted"/>
<reference evidence="2" key="3">
    <citation type="submission" date="2025-08" db="UniProtKB">
        <authorList>
            <consortium name="RefSeq"/>
        </authorList>
    </citation>
    <scope>IDENTIFICATION</scope>
    <source>
        <strain evidence="2">NI907</strain>
    </source>
</reference>
<evidence type="ECO:0000313" key="2">
    <source>
        <dbReference type="RefSeq" id="XP_030976654.1"/>
    </source>
</evidence>
<accession>A0A6P8AP24</accession>
<gene>
    <name evidence="2" type="ORF">PgNI_11510</name>
</gene>
<evidence type="ECO:0000313" key="1">
    <source>
        <dbReference type="Proteomes" id="UP000515153"/>
    </source>
</evidence>